<name>A0A2P8D4T7_9BACT</name>
<dbReference type="GO" id="GO:0003700">
    <property type="term" value="F:DNA-binding transcription factor activity"/>
    <property type="evidence" value="ECO:0007669"/>
    <property type="project" value="InterPro"/>
</dbReference>
<organism evidence="4 5">
    <name type="scientific">Taibaiella chishuiensis</name>
    <dbReference type="NCBI Taxonomy" id="1434707"/>
    <lineage>
        <taxon>Bacteria</taxon>
        <taxon>Pseudomonadati</taxon>
        <taxon>Bacteroidota</taxon>
        <taxon>Chitinophagia</taxon>
        <taxon>Chitinophagales</taxon>
        <taxon>Chitinophagaceae</taxon>
        <taxon>Taibaiella</taxon>
    </lineage>
</organism>
<dbReference type="Gene3D" id="1.10.10.10">
    <property type="entry name" value="Winged helix-like DNA-binding domain superfamily/Winged helix DNA-binding domain"/>
    <property type="match status" value="1"/>
</dbReference>
<keyword evidence="1" id="KW-0805">Transcription regulation</keyword>
<evidence type="ECO:0000313" key="5">
    <source>
        <dbReference type="Proteomes" id="UP000240572"/>
    </source>
</evidence>
<sequence length="238" mass="27299">MDNTDIKRVSRLTAIITQLQTRRLVTAAQLAEKFQVSIRTIYRDIRALEQSGVPVLTEEGKGYMLMEDYRVPPVMFTEAEANALVTAEQLMLKGSDSSLREAYTAAVAKIRSVLRYTTKEKTELLSQRIAVSPAIVPVSSSDSLALVQSALTSFQVLEITYQAAQRQQSTVRQVEPFAFYYSQEESWLLIAYCRLRKDFRMFRLDRISKINMLEAVFEPHKMTLAEYLAEKRKNFQHP</sequence>
<keyword evidence="2" id="KW-0804">Transcription</keyword>
<dbReference type="PROSITE" id="PS52050">
    <property type="entry name" value="WYL"/>
    <property type="match status" value="1"/>
</dbReference>
<evidence type="ECO:0000256" key="1">
    <source>
        <dbReference type="ARBA" id="ARBA00023015"/>
    </source>
</evidence>
<feature type="domain" description="HTH deoR-type" evidence="3">
    <location>
        <begin position="8"/>
        <end position="63"/>
    </location>
</feature>
<dbReference type="EMBL" id="PYGD01000004">
    <property type="protein sequence ID" value="PSK92241.1"/>
    <property type="molecule type" value="Genomic_DNA"/>
</dbReference>
<dbReference type="Proteomes" id="UP000240572">
    <property type="component" value="Unassembled WGS sequence"/>
</dbReference>
<dbReference type="InterPro" id="IPR001034">
    <property type="entry name" value="DeoR_HTH"/>
</dbReference>
<evidence type="ECO:0000259" key="3">
    <source>
        <dbReference type="PROSITE" id="PS51000"/>
    </source>
</evidence>
<dbReference type="SUPFAM" id="SSF46785">
    <property type="entry name" value="Winged helix' DNA-binding domain"/>
    <property type="match status" value="1"/>
</dbReference>
<dbReference type="InterPro" id="IPR036390">
    <property type="entry name" value="WH_DNA-bd_sf"/>
</dbReference>
<dbReference type="Pfam" id="PF13280">
    <property type="entry name" value="WYL"/>
    <property type="match status" value="1"/>
</dbReference>
<proteinExistence type="predicted"/>
<dbReference type="InterPro" id="IPR026881">
    <property type="entry name" value="WYL_dom"/>
</dbReference>
<dbReference type="InterPro" id="IPR013196">
    <property type="entry name" value="HTH_11"/>
</dbReference>
<reference evidence="4 5" key="1">
    <citation type="submission" date="2018-03" db="EMBL/GenBank/DDBJ databases">
        <title>Genomic Encyclopedia of Type Strains, Phase III (KMG-III): the genomes of soil and plant-associated and newly described type strains.</title>
        <authorList>
            <person name="Whitman W."/>
        </authorList>
    </citation>
    <scope>NUCLEOTIDE SEQUENCE [LARGE SCALE GENOMIC DNA]</scope>
    <source>
        <strain evidence="4 5">CGMCC 1.12700</strain>
    </source>
</reference>
<accession>A0A2P8D4T7</accession>
<comment type="caution">
    <text evidence="4">The sequence shown here is derived from an EMBL/GenBank/DDBJ whole genome shotgun (WGS) entry which is preliminary data.</text>
</comment>
<dbReference type="GO" id="GO:0003677">
    <property type="term" value="F:DNA binding"/>
    <property type="evidence" value="ECO:0007669"/>
    <property type="project" value="UniProtKB-KW"/>
</dbReference>
<dbReference type="Pfam" id="PF08279">
    <property type="entry name" value="HTH_11"/>
    <property type="match status" value="1"/>
</dbReference>
<dbReference type="PROSITE" id="PS51000">
    <property type="entry name" value="HTH_DEOR_2"/>
    <property type="match status" value="1"/>
</dbReference>
<gene>
    <name evidence="4" type="ORF">B0I18_104340</name>
</gene>
<evidence type="ECO:0000256" key="2">
    <source>
        <dbReference type="ARBA" id="ARBA00023163"/>
    </source>
</evidence>
<dbReference type="RefSeq" id="WP_106523302.1">
    <property type="nucleotide sequence ID" value="NZ_PYGD01000004.1"/>
</dbReference>
<protein>
    <submittedName>
        <fullName evidence="4">Putative DNA-binding transcriptional regulator YafY</fullName>
    </submittedName>
</protein>
<evidence type="ECO:0000313" key="4">
    <source>
        <dbReference type="EMBL" id="PSK92241.1"/>
    </source>
</evidence>
<dbReference type="AlphaFoldDB" id="A0A2P8D4T7"/>
<dbReference type="OrthoDB" id="9815009at2"/>
<dbReference type="PANTHER" id="PTHR34580">
    <property type="match status" value="1"/>
</dbReference>
<dbReference type="InterPro" id="IPR036388">
    <property type="entry name" value="WH-like_DNA-bd_sf"/>
</dbReference>
<dbReference type="InterPro" id="IPR051534">
    <property type="entry name" value="CBASS_pafABC_assoc_protein"/>
</dbReference>
<dbReference type="PANTHER" id="PTHR34580:SF1">
    <property type="entry name" value="PROTEIN PAFC"/>
    <property type="match status" value="1"/>
</dbReference>
<keyword evidence="4" id="KW-0238">DNA-binding</keyword>
<keyword evidence="5" id="KW-1185">Reference proteome</keyword>